<evidence type="ECO:0000259" key="4">
    <source>
        <dbReference type="PROSITE" id="PS50097"/>
    </source>
</evidence>
<feature type="transmembrane region" description="Helical" evidence="3">
    <location>
        <begin position="7"/>
        <end position="26"/>
    </location>
</feature>
<comment type="similarity">
    <text evidence="1">Belongs to the mimivirus BTB/WD family.</text>
</comment>
<dbReference type="EMBL" id="MT418680">
    <property type="protein sequence ID" value="QKF93874.1"/>
    <property type="molecule type" value="Genomic_DNA"/>
</dbReference>
<feature type="domain" description="BTB" evidence="4">
    <location>
        <begin position="70"/>
        <end position="137"/>
    </location>
</feature>
<feature type="coiled-coil region" evidence="2">
    <location>
        <begin position="28"/>
        <end position="55"/>
    </location>
</feature>
<evidence type="ECO:0000256" key="1">
    <source>
        <dbReference type="ARBA" id="ARBA00006497"/>
    </source>
</evidence>
<dbReference type="Gene3D" id="3.30.710.10">
    <property type="entry name" value="Potassium Channel Kv1.1, Chain A"/>
    <property type="match status" value="1"/>
</dbReference>
<name>A0A7D3UVA9_9VIRU</name>
<dbReference type="InterPro" id="IPR000210">
    <property type="entry name" value="BTB/POZ_dom"/>
</dbReference>
<keyword evidence="6" id="KW-1185">Reference proteome</keyword>
<keyword evidence="2" id="KW-0175">Coiled coil</keyword>
<dbReference type="Proteomes" id="UP001162001">
    <property type="component" value="Segment"/>
</dbReference>
<proteinExistence type="inferred from homology"/>
<organism evidence="5 6">
    <name type="scientific">Fadolivirus FV1/VV64</name>
    <dbReference type="NCBI Taxonomy" id="3070911"/>
    <lineage>
        <taxon>Viruses</taxon>
        <taxon>Varidnaviria</taxon>
        <taxon>Bamfordvirae</taxon>
        <taxon>Nucleocytoviricota</taxon>
        <taxon>Megaviricetes</taxon>
        <taxon>Imitervirales</taxon>
        <taxon>Mimiviridae</taxon>
        <taxon>Klosneuvirinae</taxon>
        <taxon>Fadolivirus</taxon>
        <taxon>Fadolivirus algeromassiliense</taxon>
    </lineage>
</organism>
<accession>A0A7D3UVA9</accession>
<evidence type="ECO:0000313" key="5">
    <source>
        <dbReference type="EMBL" id="QKF93874.1"/>
    </source>
</evidence>
<evidence type="ECO:0000313" key="6">
    <source>
        <dbReference type="Proteomes" id="UP001162001"/>
    </source>
</evidence>
<evidence type="ECO:0000256" key="3">
    <source>
        <dbReference type="SAM" id="Phobius"/>
    </source>
</evidence>
<keyword evidence="3" id="KW-1133">Transmembrane helix</keyword>
<protein>
    <submittedName>
        <fullName evidence="5">BTB/POZ domain-containing protein</fullName>
    </submittedName>
</protein>
<gene>
    <name evidence="5" type="ORF">Fadolivirus_1_416</name>
</gene>
<dbReference type="SMART" id="SM00225">
    <property type="entry name" value="BTB"/>
    <property type="match status" value="1"/>
</dbReference>
<dbReference type="Pfam" id="PF00651">
    <property type="entry name" value="BTB"/>
    <property type="match status" value="1"/>
</dbReference>
<keyword evidence="3" id="KW-0472">Membrane</keyword>
<sequence length="246" mass="29419">MKSTYGYLLLISSIILFGGIFVSQYWKMSEYADQINKLKNQLFNTENKLSEAESRTFALGTNLWNKKHTYDIKFVIENNNHIEEFYAHKHILIANSPYFEILFSHNTTNEIKYFDIDIDEFNLVMEILYFGKFNSAPKLIHLNNIVRFLNSFMILDKYTNHIDNVYSNMFLNKTYSDEYNSIELVSNVYDLSIKHNFNNIKTNILKNIYLNWKSQGLFNKNHISNYPVMFYDYIRYLNCINKYSFN</sequence>
<reference evidence="5 6" key="1">
    <citation type="submission" date="2020-04" db="EMBL/GenBank/DDBJ databases">
        <title>Advantages and limits of metagenomic assembly and binning of a giant virus.</title>
        <authorList>
            <person name="Schulz F."/>
            <person name="Andreani J."/>
            <person name="Francis R."/>
            <person name="Boudjemaa H."/>
            <person name="Bou Khalil J.Y."/>
            <person name="Lee J."/>
            <person name="La Scola B."/>
            <person name="Woyke T."/>
        </authorList>
    </citation>
    <scope>NUCLEOTIDE SEQUENCE [LARGE SCALE GENOMIC DNA]</scope>
    <source>
        <strain evidence="5 6">FV1/VV64</strain>
    </source>
</reference>
<evidence type="ECO:0000256" key="2">
    <source>
        <dbReference type="SAM" id="Coils"/>
    </source>
</evidence>
<dbReference type="CDD" id="cd18186">
    <property type="entry name" value="BTB_POZ_ZBTB_KLHL-like"/>
    <property type="match status" value="1"/>
</dbReference>
<dbReference type="SUPFAM" id="SSF54695">
    <property type="entry name" value="POZ domain"/>
    <property type="match status" value="1"/>
</dbReference>
<keyword evidence="3" id="KW-0812">Transmembrane</keyword>
<dbReference type="InterPro" id="IPR011333">
    <property type="entry name" value="SKP1/BTB/POZ_sf"/>
</dbReference>
<dbReference type="PROSITE" id="PS50097">
    <property type="entry name" value="BTB"/>
    <property type="match status" value="1"/>
</dbReference>